<dbReference type="EMBL" id="AJJU01000037">
    <property type="protein sequence ID" value="EID72273.1"/>
    <property type="molecule type" value="Genomic_DNA"/>
</dbReference>
<dbReference type="PIRSF" id="PIRSF004505">
    <property type="entry name" value="MT_bac"/>
    <property type="match status" value="1"/>
</dbReference>
<dbReference type="OrthoDB" id="9806643at2"/>
<comment type="subcellular location">
    <subcellularLocation>
        <location evidence="5">Cytoplasm</location>
    </subcellularLocation>
</comment>
<dbReference type="RefSeq" id="WP_008241105.1">
    <property type="nucleotide sequence ID" value="NZ_AJJU01000037.1"/>
</dbReference>
<keyword evidence="7" id="KW-1185">Reference proteome</keyword>
<keyword evidence="2 5" id="KW-0808">Transferase</keyword>
<dbReference type="STRING" id="946077.W5A_12236"/>
<dbReference type="NCBIfam" id="NF000990">
    <property type="entry name" value="PRK00103.2-4"/>
    <property type="match status" value="1"/>
</dbReference>
<organism evidence="6 7">
    <name type="scientific">Imtechella halotolerans K1</name>
    <dbReference type="NCBI Taxonomy" id="946077"/>
    <lineage>
        <taxon>Bacteria</taxon>
        <taxon>Pseudomonadati</taxon>
        <taxon>Bacteroidota</taxon>
        <taxon>Flavobacteriia</taxon>
        <taxon>Flavobacteriales</taxon>
        <taxon>Flavobacteriaceae</taxon>
        <taxon>Imtechella</taxon>
    </lineage>
</organism>
<dbReference type="PATRIC" id="fig|946077.3.peg.2471"/>
<feature type="binding site" evidence="5">
    <location>
        <begin position="124"/>
        <end position="129"/>
    </location>
    <ligand>
        <name>S-adenosyl-L-methionine</name>
        <dbReference type="ChEBI" id="CHEBI:59789"/>
    </ligand>
</feature>
<evidence type="ECO:0000256" key="5">
    <source>
        <dbReference type="HAMAP-Rule" id="MF_00658"/>
    </source>
</evidence>
<evidence type="ECO:0000256" key="1">
    <source>
        <dbReference type="ARBA" id="ARBA00022603"/>
    </source>
</evidence>
<keyword evidence="1 5" id="KW-0489">Methyltransferase</keyword>
<dbReference type="eggNOG" id="COG1576">
    <property type="taxonomic scope" value="Bacteria"/>
</dbReference>
<dbReference type="InterPro" id="IPR029026">
    <property type="entry name" value="tRNA_m1G_MTases_N"/>
</dbReference>
<dbReference type="GO" id="GO:0005737">
    <property type="term" value="C:cytoplasm"/>
    <property type="evidence" value="ECO:0007669"/>
    <property type="project" value="UniProtKB-SubCell"/>
</dbReference>
<comment type="function">
    <text evidence="5">Specifically methylates the pseudouridine at position 1915 (m3Psi1915) in 23S rRNA.</text>
</comment>
<keyword evidence="5" id="KW-0698">rRNA processing</keyword>
<dbReference type="AlphaFoldDB" id="I0W7A7"/>
<evidence type="ECO:0000256" key="2">
    <source>
        <dbReference type="ARBA" id="ARBA00022679"/>
    </source>
</evidence>
<feature type="binding site" evidence="5">
    <location>
        <position position="73"/>
    </location>
    <ligand>
        <name>S-adenosyl-L-methionine</name>
        <dbReference type="ChEBI" id="CHEBI:59789"/>
    </ligand>
</feature>
<evidence type="ECO:0000313" key="6">
    <source>
        <dbReference type="EMBL" id="EID72273.1"/>
    </source>
</evidence>
<feature type="binding site" evidence="5">
    <location>
        <position position="105"/>
    </location>
    <ligand>
        <name>S-adenosyl-L-methionine</name>
        <dbReference type="ChEBI" id="CHEBI:59789"/>
    </ligand>
</feature>
<comment type="subunit">
    <text evidence="5">Homodimer.</text>
</comment>
<reference evidence="6 7" key="1">
    <citation type="journal article" date="2012" name="J. Bacteriol.">
        <title>Genome Sequence of the Halotolerant Bacterium Imtechella halotolerans K1T.</title>
        <authorList>
            <person name="Kumar S."/>
            <person name="Vikram S."/>
            <person name="Subramanian S."/>
            <person name="Raghava G.P."/>
            <person name="Pinnaka A.K."/>
        </authorList>
    </citation>
    <scope>NUCLEOTIDE SEQUENCE [LARGE SCALE GENOMIC DNA]</scope>
    <source>
        <strain evidence="6 7">K1</strain>
    </source>
</reference>
<dbReference type="GO" id="GO:0070038">
    <property type="term" value="F:rRNA (pseudouridine-N3-)-methyltransferase activity"/>
    <property type="evidence" value="ECO:0007669"/>
    <property type="project" value="UniProtKB-UniRule"/>
</dbReference>
<dbReference type="PANTHER" id="PTHR33603">
    <property type="entry name" value="METHYLTRANSFERASE"/>
    <property type="match status" value="1"/>
</dbReference>
<dbReference type="Pfam" id="PF02590">
    <property type="entry name" value="SPOUT_MTase"/>
    <property type="match status" value="1"/>
</dbReference>
<keyword evidence="3 5" id="KW-0949">S-adenosyl-L-methionine</keyword>
<accession>I0W7A7</accession>
<sequence>MQIKLIAIGKTDNPHLQSLITDYIKRLGFYCRFEFEILPDIKNAKNLSQLQQKEKEGELILKKLQSSDDLVLLDEHGKTYSSISYADWIQKKMNAGTKQLIFVIGGPYGFSEAVYARANGKISFSSMTFSHQMIRLFFVEQLYRAFTILKNEPYHHQ</sequence>
<dbReference type="SUPFAM" id="SSF75217">
    <property type="entry name" value="alpha/beta knot"/>
    <property type="match status" value="1"/>
</dbReference>
<dbReference type="EC" id="2.1.1.177" evidence="5"/>
<evidence type="ECO:0000256" key="4">
    <source>
        <dbReference type="ARBA" id="ARBA00038303"/>
    </source>
</evidence>
<proteinExistence type="inferred from homology"/>
<dbReference type="InterPro" id="IPR029028">
    <property type="entry name" value="Alpha/beta_knot_MTases"/>
</dbReference>
<comment type="similarity">
    <text evidence="4 5">Belongs to the RNA methyltransferase RlmH family.</text>
</comment>
<keyword evidence="5" id="KW-0963">Cytoplasm</keyword>
<dbReference type="Gene3D" id="3.40.1280.10">
    <property type="match status" value="1"/>
</dbReference>
<dbReference type="InterPro" id="IPR003742">
    <property type="entry name" value="RlmH-like"/>
</dbReference>
<dbReference type="HAMAP" id="MF_00658">
    <property type="entry name" value="23SrRNA_methyltr_H"/>
    <property type="match status" value="1"/>
</dbReference>
<evidence type="ECO:0000256" key="3">
    <source>
        <dbReference type="ARBA" id="ARBA00022691"/>
    </source>
</evidence>
<protein>
    <recommendedName>
        <fullName evidence="5">Ribosomal RNA large subunit methyltransferase H</fullName>
        <ecNumber evidence="5">2.1.1.177</ecNumber>
    </recommendedName>
    <alternativeName>
        <fullName evidence="5">23S rRNA (pseudouridine1915-N3)-methyltransferase</fullName>
    </alternativeName>
    <alternativeName>
        <fullName evidence="5">23S rRNA m3Psi1915 methyltransferase</fullName>
    </alternativeName>
    <alternativeName>
        <fullName evidence="5">rRNA (pseudouridine-N3-)-methyltransferase RlmH</fullName>
    </alternativeName>
</protein>
<comment type="caution">
    <text evidence="6">The sequence shown here is derived from an EMBL/GenBank/DDBJ whole genome shotgun (WGS) entry which is preliminary data.</text>
</comment>
<name>I0W7A7_9FLAO</name>
<dbReference type="Proteomes" id="UP000005938">
    <property type="component" value="Unassembled WGS sequence"/>
</dbReference>
<dbReference type="PANTHER" id="PTHR33603:SF1">
    <property type="entry name" value="RIBOSOMAL RNA LARGE SUBUNIT METHYLTRANSFERASE H"/>
    <property type="match status" value="1"/>
</dbReference>
<evidence type="ECO:0000313" key="7">
    <source>
        <dbReference type="Proteomes" id="UP000005938"/>
    </source>
</evidence>
<dbReference type="CDD" id="cd18081">
    <property type="entry name" value="RlmH-like"/>
    <property type="match status" value="1"/>
</dbReference>
<gene>
    <name evidence="5" type="primary">rlmH</name>
    <name evidence="6" type="ORF">W5A_12236</name>
</gene>
<comment type="catalytic activity">
    <reaction evidence="5">
        <text>pseudouridine(1915) in 23S rRNA + S-adenosyl-L-methionine = N(3)-methylpseudouridine(1915) in 23S rRNA + S-adenosyl-L-homocysteine + H(+)</text>
        <dbReference type="Rhea" id="RHEA:42752"/>
        <dbReference type="Rhea" id="RHEA-COMP:10221"/>
        <dbReference type="Rhea" id="RHEA-COMP:10222"/>
        <dbReference type="ChEBI" id="CHEBI:15378"/>
        <dbReference type="ChEBI" id="CHEBI:57856"/>
        <dbReference type="ChEBI" id="CHEBI:59789"/>
        <dbReference type="ChEBI" id="CHEBI:65314"/>
        <dbReference type="ChEBI" id="CHEBI:74486"/>
        <dbReference type="EC" id="2.1.1.177"/>
    </reaction>
</comment>